<dbReference type="InterPro" id="IPR003156">
    <property type="entry name" value="DHHA1_dom"/>
</dbReference>
<dbReference type="Pfam" id="PF02272">
    <property type="entry name" value="DHHA1"/>
    <property type="match status" value="1"/>
</dbReference>
<feature type="domain" description="DHH-CID" evidence="3">
    <location>
        <begin position="201"/>
        <end position="283"/>
    </location>
</feature>
<feature type="domain" description="DDH" evidence="1">
    <location>
        <begin position="29"/>
        <end position="150"/>
    </location>
</feature>
<dbReference type="InterPro" id="IPR051673">
    <property type="entry name" value="SSDNA_exonuclease_RecJ"/>
</dbReference>
<evidence type="ECO:0000259" key="3">
    <source>
        <dbReference type="Pfam" id="PF21763"/>
    </source>
</evidence>
<proteinExistence type="predicted"/>
<dbReference type="InterPro" id="IPR048515">
    <property type="entry name" value="DHH_CID"/>
</dbReference>
<name>A0A7C1GA10_9CREN</name>
<dbReference type="AlphaFoldDB" id="A0A7C1GA10"/>
<dbReference type="Pfam" id="PF21763">
    <property type="entry name" value="DHH_CID"/>
    <property type="match status" value="1"/>
</dbReference>
<protein>
    <submittedName>
        <fullName evidence="4">DHH family phosphoesterase</fullName>
    </submittedName>
</protein>
<evidence type="ECO:0000259" key="1">
    <source>
        <dbReference type="Pfam" id="PF01368"/>
    </source>
</evidence>
<gene>
    <name evidence="4" type="ORF">ENN26_03505</name>
</gene>
<dbReference type="InterPro" id="IPR038763">
    <property type="entry name" value="DHH_sf"/>
</dbReference>
<dbReference type="InterPro" id="IPR001667">
    <property type="entry name" value="DDH_dom"/>
</dbReference>
<dbReference type="SUPFAM" id="SSF64182">
    <property type="entry name" value="DHH phosphoesterases"/>
    <property type="match status" value="1"/>
</dbReference>
<dbReference type="PANTHER" id="PTHR30255:SF2">
    <property type="entry name" value="SINGLE-STRANDED-DNA-SPECIFIC EXONUCLEASE RECJ"/>
    <property type="match status" value="1"/>
</dbReference>
<reference evidence="4" key="1">
    <citation type="journal article" date="2020" name="mSystems">
        <title>Genome- and Community-Level Interaction Insights into Carbon Utilization and Element Cycling Functions of Hydrothermarchaeota in Hydrothermal Sediment.</title>
        <authorList>
            <person name="Zhou Z."/>
            <person name="Liu Y."/>
            <person name="Xu W."/>
            <person name="Pan J."/>
            <person name="Luo Z.H."/>
            <person name="Li M."/>
        </authorList>
    </citation>
    <scope>NUCLEOTIDE SEQUENCE [LARGE SCALE GENOMIC DNA]</scope>
    <source>
        <strain evidence="4">SpSt-116</strain>
    </source>
</reference>
<feature type="domain" description="DHHA1" evidence="2">
    <location>
        <begin position="402"/>
        <end position="468"/>
    </location>
</feature>
<comment type="caution">
    <text evidence="4">The sequence shown here is derived from an EMBL/GenBank/DDBJ whole genome shotgun (WGS) entry which is preliminary data.</text>
</comment>
<dbReference type="GO" id="GO:0003676">
    <property type="term" value="F:nucleic acid binding"/>
    <property type="evidence" value="ECO:0007669"/>
    <property type="project" value="InterPro"/>
</dbReference>
<dbReference type="Gene3D" id="3.10.310.30">
    <property type="match status" value="1"/>
</dbReference>
<dbReference type="PANTHER" id="PTHR30255">
    <property type="entry name" value="SINGLE-STRANDED-DNA-SPECIFIC EXONUCLEASE RECJ"/>
    <property type="match status" value="1"/>
</dbReference>
<evidence type="ECO:0000313" key="4">
    <source>
        <dbReference type="EMBL" id="HDP14827.1"/>
    </source>
</evidence>
<accession>A0A7C1GA10</accession>
<evidence type="ECO:0000259" key="2">
    <source>
        <dbReference type="Pfam" id="PF02272"/>
    </source>
</evidence>
<dbReference type="Gene3D" id="3.90.1640.30">
    <property type="match status" value="1"/>
</dbReference>
<sequence length="469" mass="52418">MSVQASLESLKSRFRSFVEEVRREKDQALIISHYDADGLSSFSLMAYFLKKNDVPFHATFVEQVYPETLAQIPFENYSYVVFLDLGSGYKNLIRERIGDKHKVLVIDHHIPSAPEDTDKIVEINPYLAGINGSEETSSSTLTYYFLRDYKEVKSLVHLAIVGALGDRLDNGEKRSFKGINREVLDEAVKEGKIEARIGLRLFGGSSRPLVQALASTMDPFIPGLTGNETACYNFLRSIGIEPKNGDNLRTVGSLSGEEVSILVTGLVKYLVWDHDVSPKEAQEIVERIRGYNYYLLTEKPESPLWDLREYSSLLNALGRLDAYGTALAINLGDRGTHLIRAMDIAKNYRKELAKLLSLAHEKFDEISLHGRDTVLVVLEEATPKYSGPLASILSYAVSQRVKSKKMLGVAVPFSEDKYKVSFRRLTEDIDVGRTLQELSRKIGFEGGGHPAAGGALISRDKIKHLLEII</sequence>
<dbReference type="EMBL" id="DSAY01000066">
    <property type="protein sequence ID" value="HDP14827.1"/>
    <property type="molecule type" value="Genomic_DNA"/>
</dbReference>
<dbReference type="Pfam" id="PF01368">
    <property type="entry name" value="DHH"/>
    <property type="match status" value="1"/>
</dbReference>
<dbReference type="GO" id="GO:0004527">
    <property type="term" value="F:exonuclease activity"/>
    <property type="evidence" value="ECO:0007669"/>
    <property type="project" value="UniProtKB-KW"/>
</dbReference>
<organism evidence="4">
    <name type="scientific">Thermofilum adornatum</name>
    <dbReference type="NCBI Taxonomy" id="1365176"/>
    <lineage>
        <taxon>Archaea</taxon>
        <taxon>Thermoproteota</taxon>
        <taxon>Thermoprotei</taxon>
        <taxon>Thermofilales</taxon>
        <taxon>Thermofilaceae</taxon>
        <taxon>Thermofilum</taxon>
    </lineage>
</organism>